<evidence type="ECO:0000259" key="9">
    <source>
        <dbReference type="Pfam" id="PF16363"/>
    </source>
</evidence>
<evidence type="ECO:0000313" key="11">
    <source>
        <dbReference type="Proteomes" id="UP000225379"/>
    </source>
</evidence>
<name>A0A2B8BK58_9PROT</name>
<evidence type="ECO:0000256" key="8">
    <source>
        <dbReference type="HAMAP-Rule" id="MF_00955"/>
    </source>
</evidence>
<dbReference type="OrthoDB" id="9779041at2"/>
<dbReference type="HAMAP" id="MF_00955">
    <property type="entry name" value="GDP_Man_dehydratase"/>
    <property type="match status" value="1"/>
</dbReference>
<dbReference type="GO" id="GO:0008446">
    <property type="term" value="F:GDP-mannose 4,6-dehydratase activity"/>
    <property type="evidence" value="ECO:0007669"/>
    <property type="project" value="UniProtKB-UniRule"/>
</dbReference>
<sequence length="331" mass="36395">MTIGGMTRSEPRTALIFGVSGQDGAYLSQLLLDKGYAVHGTSRDREMAGFANLRQLGIFGRVILHSSVLTDFRSVVEVIARVRPAEIYNLASQASVGLSFDQPVETLNSTISSTINILEAIRFLKLDTRFYSACSSECFGNTEAPADETTPFHPRSPYGVGKAAAFWAVANYREAYGLFACSGILFNHESPLRPTRYVTQKIIRGAADIAEGKTDVLELGTLSIARDWGWAPEYVDAMARMLALDEPHDFVIATGEANRLEEFVAQAFSCFGLDWRRHVRGNPDLLRPSDIAFSVGNSAKAERLLGWRAERRMTHVVAGLVEAELARRSVA</sequence>
<feature type="domain" description="NAD(P)-binding" evidence="9">
    <location>
        <begin position="15"/>
        <end position="317"/>
    </location>
</feature>
<dbReference type="RefSeq" id="WP_098734527.1">
    <property type="nucleotide sequence ID" value="NZ_PDKW01000036.1"/>
</dbReference>
<keyword evidence="11" id="KW-1185">Reference proteome</keyword>
<keyword evidence="6 8" id="KW-0456">Lyase</keyword>
<keyword evidence="8" id="KW-0521">NADP</keyword>
<evidence type="ECO:0000256" key="4">
    <source>
        <dbReference type="ARBA" id="ARBA00011989"/>
    </source>
</evidence>
<comment type="cofactor">
    <cofactor evidence="2 8">
        <name>NADP(+)</name>
        <dbReference type="ChEBI" id="CHEBI:58349"/>
    </cofactor>
</comment>
<comment type="function">
    <text evidence="7 8">Catalyzes the conversion of GDP-D-mannose to GDP-4-dehydro-6-deoxy-D-mannose.</text>
</comment>
<dbReference type="AlphaFoldDB" id="A0A2B8BK58"/>
<evidence type="ECO:0000256" key="1">
    <source>
        <dbReference type="ARBA" id="ARBA00000188"/>
    </source>
</evidence>
<reference evidence="11" key="1">
    <citation type="submission" date="2017-10" db="EMBL/GenBank/DDBJ databases">
        <authorList>
            <person name="Kravchenko I.K."/>
            <person name="Grouzdev D.S."/>
        </authorList>
    </citation>
    <scope>NUCLEOTIDE SEQUENCE [LARGE SCALE GENOMIC DNA]</scope>
    <source>
        <strain evidence="11">B2</strain>
    </source>
</reference>
<dbReference type="CDD" id="cd05260">
    <property type="entry name" value="GDP_MD_SDR_e"/>
    <property type="match status" value="1"/>
</dbReference>
<proteinExistence type="inferred from homology"/>
<dbReference type="SUPFAM" id="SSF51735">
    <property type="entry name" value="NAD(P)-binding Rossmann-fold domains"/>
    <property type="match status" value="1"/>
</dbReference>
<dbReference type="GO" id="GO:0070401">
    <property type="term" value="F:NADP+ binding"/>
    <property type="evidence" value="ECO:0007669"/>
    <property type="project" value="UniProtKB-UniRule"/>
</dbReference>
<dbReference type="FunFam" id="3.40.50.720:FF:000924">
    <property type="entry name" value="GDP-mannose 4,6 dehydratase"/>
    <property type="match status" value="1"/>
</dbReference>
<dbReference type="Gene3D" id="3.40.50.720">
    <property type="entry name" value="NAD(P)-binding Rossmann-like Domain"/>
    <property type="match status" value="1"/>
</dbReference>
<evidence type="ECO:0000256" key="5">
    <source>
        <dbReference type="ARBA" id="ARBA00022458"/>
    </source>
</evidence>
<comment type="catalytic activity">
    <reaction evidence="1 8">
        <text>GDP-alpha-D-mannose = GDP-4-dehydro-alpha-D-rhamnose + H2O</text>
        <dbReference type="Rhea" id="RHEA:23820"/>
        <dbReference type="ChEBI" id="CHEBI:15377"/>
        <dbReference type="ChEBI" id="CHEBI:57527"/>
        <dbReference type="ChEBI" id="CHEBI:57964"/>
        <dbReference type="EC" id="4.2.1.47"/>
    </reaction>
</comment>
<comment type="similarity">
    <text evidence="3 8">Belongs to the NAD(P)-dependent epimerase/dehydratase family. GDP-mannose 4,6-dehydratase subfamily.</text>
</comment>
<dbReference type="EC" id="4.2.1.47" evidence="4 8"/>
<gene>
    <name evidence="8" type="primary">gmd</name>
    <name evidence="10" type="ORF">CRT60_00630</name>
</gene>
<dbReference type="InterPro" id="IPR006368">
    <property type="entry name" value="GDP_Man_deHydtase"/>
</dbReference>
<evidence type="ECO:0000256" key="6">
    <source>
        <dbReference type="ARBA" id="ARBA00023239"/>
    </source>
</evidence>
<comment type="caution">
    <text evidence="10">The sequence shown here is derived from an EMBL/GenBank/DDBJ whole genome shotgun (WGS) entry which is preliminary data.</text>
</comment>
<dbReference type="InterPro" id="IPR016040">
    <property type="entry name" value="NAD(P)-bd_dom"/>
</dbReference>
<dbReference type="Proteomes" id="UP000225379">
    <property type="component" value="Unassembled WGS sequence"/>
</dbReference>
<accession>A0A2B8BK58</accession>
<dbReference type="EMBL" id="PDKW01000036">
    <property type="protein sequence ID" value="PGH59176.1"/>
    <property type="molecule type" value="Genomic_DNA"/>
</dbReference>
<organism evidence="10 11">
    <name type="scientific">Azospirillum palustre</name>
    <dbReference type="NCBI Taxonomy" id="2044885"/>
    <lineage>
        <taxon>Bacteria</taxon>
        <taxon>Pseudomonadati</taxon>
        <taxon>Pseudomonadota</taxon>
        <taxon>Alphaproteobacteria</taxon>
        <taxon>Rhodospirillales</taxon>
        <taxon>Azospirillaceae</taxon>
        <taxon>Azospirillum</taxon>
    </lineage>
</organism>
<dbReference type="Gene3D" id="3.90.25.10">
    <property type="entry name" value="UDP-galactose 4-epimerase, domain 1"/>
    <property type="match status" value="1"/>
</dbReference>
<dbReference type="Pfam" id="PF16363">
    <property type="entry name" value="GDP_Man_Dehyd"/>
    <property type="match status" value="1"/>
</dbReference>
<protein>
    <recommendedName>
        <fullName evidence="4 8">GDP-mannose 4,6-dehydratase</fullName>
        <ecNumber evidence="4 8">4.2.1.47</ecNumber>
    </recommendedName>
    <alternativeName>
        <fullName evidence="8">GDP-D-mannose dehydratase</fullName>
    </alternativeName>
</protein>
<keyword evidence="5" id="KW-0536">Nodulation</keyword>
<comment type="caution">
    <text evidence="8">Lacks conserved residue(s) required for the propagation of feature annotation.</text>
</comment>
<dbReference type="GO" id="GO:0042351">
    <property type="term" value="P:'de novo' GDP-L-fucose biosynthetic process"/>
    <property type="evidence" value="ECO:0007669"/>
    <property type="project" value="TreeGrafter"/>
</dbReference>
<evidence type="ECO:0000313" key="10">
    <source>
        <dbReference type="EMBL" id="PGH59176.1"/>
    </source>
</evidence>
<evidence type="ECO:0000256" key="2">
    <source>
        <dbReference type="ARBA" id="ARBA00001937"/>
    </source>
</evidence>
<dbReference type="PANTHER" id="PTHR43715:SF1">
    <property type="entry name" value="GDP-MANNOSE 4,6 DEHYDRATASE"/>
    <property type="match status" value="1"/>
</dbReference>
<dbReference type="InterPro" id="IPR036291">
    <property type="entry name" value="NAD(P)-bd_dom_sf"/>
</dbReference>
<evidence type="ECO:0000256" key="7">
    <source>
        <dbReference type="ARBA" id="ARBA00059383"/>
    </source>
</evidence>
<dbReference type="PANTHER" id="PTHR43715">
    <property type="entry name" value="GDP-MANNOSE 4,6-DEHYDRATASE"/>
    <property type="match status" value="1"/>
</dbReference>
<evidence type="ECO:0000256" key="3">
    <source>
        <dbReference type="ARBA" id="ARBA00009263"/>
    </source>
</evidence>